<reference evidence="2" key="1">
    <citation type="submission" date="2022-10" db="EMBL/GenBank/DDBJ databases">
        <title>Determination and structural analysis of whole genome sequence of Sarocladium strictum F4-1.</title>
        <authorList>
            <person name="Hu L."/>
            <person name="Jiang Y."/>
        </authorList>
    </citation>
    <scope>NUCLEOTIDE SEQUENCE</scope>
    <source>
        <strain evidence="2">F4-1</strain>
    </source>
</reference>
<feature type="compositionally biased region" description="Basic and acidic residues" evidence="1">
    <location>
        <begin position="121"/>
        <end position="132"/>
    </location>
</feature>
<sequence>MTDDIEIPNNMDSAVLMGILKAIFMLTTGGDPDRTFDLWVHFCQNLQLNIGIIAACASFLRPLVGRFLKLNTSAANYYHSGSNRKGGTRPTAGTIGSSRYAQGRRGKGALTIEEQVGTDEFEMHTKDGDHGSSRAGSSEGQEPSDGGTQPPPLRLNGSEDGLYTYGVTSDSRSEDLIIQKPETGRGIMMTRLVRVQYSDAR</sequence>
<keyword evidence="3" id="KW-1185">Reference proteome</keyword>
<gene>
    <name evidence="2" type="ORF">NLU13_1043</name>
</gene>
<proteinExistence type="predicted"/>
<feature type="region of interest" description="Disordered" evidence="1">
    <location>
        <begin position="79"/>
        <end position="167"/>
    </location>
</feature>
<organism evidence="2 3">
    <name type="scientific">Sarocladium strictum</name>
    <name type="common">Black bundle disease fungus</name>
    <name type="synonym">Acremonium strictum</name>
    <dbReference type="NCBI Taxonomy" id="5046"/>
    <lineage>
        <taxon>Eukaryota</taxon>
        <taxon>Fungi</taxon>
        <taxon>Dikarya</taxon>
        <taxon>Ascomycota</taxon>
        <taxon>Pezizomycotina</taxon>
        <taxon>Sordariomycetes</taxon>
        <taxon>Hypocreomycetidae</taxon>
        <taxon>Hypocreales</taxon>
        <taxon>Sarocladiaceae</taxon>
        <taxon>Sarocladium</taxon>
    </lineage>
</organism>
<dbReference type="EMBL" id="JAPDFR010000001">
    <property type="protein sequence ID" value="KAK0391543.1"/>
    <property type="molecule type" value="Genomic_DNA"/>
</dbReference>
<name>A0AA39GRP2_SARSR</name>
<evidence type="ECO:0000313" key="2">
    <source>
        <dbReference type="EMBL" id="KAK0391543.1"/>
    </source>
</evidence>
<dbReference type="Proteomes" id="UP001175261">
    <property type="component" value="Unassembled WGS sequence"/>
</dbReference>
<accession>A0AA39GRP2</accession>
<evidence type="ECO:0000256" key="1">
    <source>
        <dbReference type="SAM" id="MobiDB-lite"/>
    </source>
</evidence>
<comment type="caution">
    <text evidence="2">The sequence shown here is derived from an EMBL/GenBank/DDBJ whole genome shotgun (WGS) entry which is preliminary data.</text>
</comment>
<dbReference type="AlphaFoldDB" id="A0AA39GRP2"/>
<protein>
    <submittedName>
        <fullName evidence="2">Uncharacterized protein</fullName>
    </submittedName>
</protein>
<evidence type="ECO:0000313" key="3">
    <source>
        <dbReference type="Proteomes" id="UP001175261"/>
    </source>
</evidence>